<dbReference type="GO" id="GO:0019441">
    <property type="term" value="P:L-tryptophan catabolic process to kynurenine"/>
    <property type="evidence" value="ECO:0007669"/>
    <property type="project" value="InterPro"/>
</dbReference>
<dbReference type="InterPro" id="IPR000898">
    <property type="entry name" value="Indolamine_dOase"/>
</dbReference>
<sequence>MRQSFDLSKYNVSYDIGFVLMSPLKTLPSYFNPWNELAESLPKLMREKKVREAVRRLPLLDHSQLVGHRQLRLAHLQLSFITAGYVWQDGDKGVPQVLPKCVAFPFYNISKELGIQPILGHVDLALANYHLINPSGNLQCLYHIPGGLAGDWFCVVTFMLEFSFARCLKHLVRILDLLEVAHVQMRADEKGCKDTERKDNEREMAECLDDITLAVQNMEASLARMHDNLDAKMFFNVIRPFLGGWGGEGNALPDGLIYEGISDYPIKMPGGSAAQSTTLQILDALLGVEHTEDKRAFLVHMRSFMPPDHCRLIVDLEQKRPHKLRDLGNLILANDDLAIQELYEAYNNCVSALVHLRNYHIQIVTKYVIQASQTVNKGNYESLDKKGTGGTSLIPFLKDIRSDTQKKIMPIPHAQSKKSQGKLMSWQKVAVVVAITASMAVGAIKLLKYK</sequence>
<evidence type="ECO:0000256" key="3">
    <source>
        <dbReference type="ARBA" id="ARBA00023004"/>
    </source>
</evidence>
<keyword evidence="4" id="KW-0349">Heme</keyword>
<keyword evidence="6" id="KW-1185">Reference proteome</keyword>
<dbReference type="PANTHER" id="PTHR28657:SF5">
    <property type="entry name" value="INDOLEAMINE 2,3-DIOXYGENASE"/>
    <property type="match status" value="1"/>
</dbReference>
<dbReference type="SUPFAM" id="SSF140959">
    <property type="entry name" value="Indolic compounds 2,3-dioxygenase-like"/>
    <property type="match status" value="1"/>
</dbReference>
<proteinExistence type="inferred from homology"/>
<dbReference type="GO" id="GO:0020037">
    <property type="term" value="F:heme binding"/>
    <property type="evidence" value="ECO:0007669"/>
    <property type="project" value="InterPro"/>
</dbReference>
<dbReference type="GO" id="GO:0004833">
    <property type="term" value="F:L-tryptophan 2,3-dioxygenase activity"/>
    <property type="evidence" value="ECO:0007669"/>
    <property type="project" value="TreeGrafter"/>
</dbReference>
<keyword evidence="2 4" id="KW-0479">Metal-binding</keyword>
<evidence type="ECO:0000256" key="1">
    <source>
        <dbReference type="ARBA" id="ARBA00007119"/>
    </source>
</evidence>
<dbReference type="GO" id="GO:0005737">
    <property type="term" value="C:cytoplasm"/>
    <property type="evidence" value="ECO:0007669"/>
    <property type="project" value="TreeGrafter"/>
</dbReference>
<evidence type="ECO:0008006" key="7">
    <source>
        <dbReference type="Google" id="ProtNLM"/>
    </source>
</evidence>
<dbReference type="GO" id="GO:0034354">
    <property type="term" value="P:'de novo' NAD+ biosynthetic process from L-tryptophan"/>
    <property type="evidence" value="ECO:0007669"/>
    <property type="project" value="TreeGrafter"/>
</dbReference>
<accession>A0AAV2I8W5</accession>
<feature type="binding site" description="proximal binding residue" evidence="4">
    <location>
        <position position="360"/>
    </location>
    <ligand>
        <name>heme b</name>
        <dbReference type="ChEBI" id="CHEBI:60344"/>
    </ligand>
    <ligandPart>
        <name>Fe</name>
        <dbReference type="ChEBI" id="CHEBI:18248"/>
    </ligandPart>
</feature>
<dbReference type="GO" id="GO:0046872">
    <property type="term" value="F:metal ion binding"/>
    <property type="evidence" value="ECO:0007669"/>
    <property type="project" value="UniProtKB-KW"/>
</dbReference>
<dbReference type="InterPro" id="IPR037217">
    <property type="entry name" value="Trp/Indoleamine_2_3_dOase-like"/>
</dbReference>
<evidence type="ECO:0000256" key="4">
    <source>
        <dbReference type="PIRSR" id="PIRSR600898-1"/>
    </source>
</evidence>
<dbReference type="AlphaFoldDB" id="A0AAV2I8W5"/>
<organism evidence="5 6">
    <name type="scientific">Lymnaea stagnalis</name>
    <name type="common">Great pond snail</name>
    <name type="synonym">Helix stagnalis</name>
    <dbReference type="NCBI Taxonomy" id="6523"/>
    <lineage>
        <taxon>Eukaryota</taxon>
        <taxon>Metazoa</taxon>
        <taxon>Spiralia</taxon>
        <taxon>Lophotrochozoa</taxon>
        <taxon>Mollusca</taxon>
        <taxon>Gastropoda</taxon>
        <taxon>Heterobranchia</taxon>
        <taxon>Euthyneura</taxon>
        <taxon>Panpulmonata</taxon>
        <taxon>Hygrophila</taxon>
        <taxon>Lymnaeoidea</taxon>
        <taxon>Lymnaeidae</taxon>
        <taxon>Lymnaea</taxon>
    </lineage>
</organism>
<reference evidence="5 6" key="1">
    <citation type="submission" date="2024-04" db="EMBL/GenBank/DDBJ databases">
        <authorList>
            <consortium name="Genoscope - CEA"/>
            <person name="William W."/>
        </authorList>
    </citation>
    <scope>NUCLEOTIDE SEQUENCE [LARGE SCALE GENOMIC DNA]</scope>
</reference>
<gene>
    <name evidence="5" type="ORF">GSLYS_00014551001</name>
</gene>
<dbReference type="PANTHER" id="PTHR28657">
    <property type="entry name" value="INDOLEAMINE 2,3-DIOXYGENASE"/>
    <property type="match status" value="1"/>
</dbReference>
<keyword evidence="3 4" id="KW-0408">Iron</keyword>
<protein>
    <recommendedName>
        <fullName evidence="7">Indoleamine 2,3-dioxygenase 1</fullName>
    </recommendedName>
</protein>
<dbReference type="Proteomes" id="UP001497497">
    <property type="component" value="Unassembled WGS sequence"/>
</dbReference>
<evidence type="ECO:0000313" key="5">
    <source>
        <dbReference type="EMBL" id="CAL1540902.1"/>
    </source>
</evidence>
<dbReference type="GO" id="GO:0033754">
    <property type="term" value="F:indoleamine 2,3-dioxygenase activity"/>
    <property type="evidence" value="ECO:0007669"/>
    <property type="project" value="TreeGrafter"/>
</dbReference>
<dbReference type="Pfam" id="PF01231">
    <property type="entry name" value="IDO"/>
    <property type="match status" value="1"/>
</dbReference>
<comment type="caution">
    <text evidence="5">The sequence shown here is derived from an EMBL/GenBank/DDBJ whole genome shotgun (WGS) entry which is preliminary data.</text>
</comment>
<dbReference type="EMBL" id="CAXITT010000405">
    <property type="protein sequence ID" value="CAL1540902.1"/>
    <property type="molecule type" value="Genomic_DNA"/>
</dbReference>
<evidence type="ECO:0000256" key="2">
    <source>
        <dbReference type="ARBA" id="ARBA00022723"/>
    </source>
</evidence>
<name>A0AAV2I8W5_LYMST</name>
<dbReference type="Gene3D" id="1.20.58.480">
    <property type="match status" value="1"/>
</dbReference>
<comment type="similarity">
    <text evidence="1">Belongs to the indoleamine 2,3-dioxygenase family.</text>
</comment>
<evidence type="ECO:0000313" key="6">
    <source>
        <dbReference type="Proteomes" id="UP001497497"/>
    </source>
</evidence>